<organism evidence="3 4">
    <name type="scientific">Zea mays</name>
    <name type="common">Maize</name>
    <dbReference type="NCBI Taxonomy" id="4577"/>
    <lineage>
        <taxon>Eukaryota</taxon>
        <taxon>Viridiplantae</taxon>
        <taxon>Streptophyta</taxon>
        <taxon>Embryophyta</taxon>
        <taxon>Tracheophyta</taxon>
        <taxon>Spermatophyta</taxon>
        <taxon>Magnoliopsida</taxon>
        <taxon>Liliopsida</taxon>
        <taxon>Poales</taxon>
        <taxon>Poaceae</taxon>
        <taxon>PACMAD clade</taxon>
        <taxon>Panicoideae</taxon>
        <taxon>Andropogonodae</taxon>
        <taxon>Andropogoneae</taxon>
        <taxon>Tripsacinae</taxon>
        <taxon>Zea</taxon>
    </lineage>
</organism>
<feature type="compositionally biased region" description="Basic and acidic residues" evidence="1">
    <location>
        <begin position="42"/>
        <end position="54"/>
    </location>
</feature>
<dbReference type="InterPro" id="IPR024752">
    <property type="entry name" value="Myb/SANT-like_dom"/>
</dbReference>
<dbReference type="Proteomes" id="UP000007305">
    <property type="component" value="Chromosome 1"/>
</dbReference>
<name>A0A804LCM1_MAIZE</name>
<sequence>MSPHFVPIVGPSSEDLLNEYTRAQRYTSSFVVFFPNSKIGRFGKEPHSSPERTHGRPAGTGSGSAAPATRPVTRPAPAALFCRQEDCTHQTYVERVLSNGGGRNPQSLVDVDGDHGSATATQEIGAPKRAKWIHERKLFLIQLLKDHDVPGFRTQNAWCKEAWNNIVRRLNEKFGTSYTIGQVKQKEQDLKKDYRSVKELVEQSGFGWNGERMMVEAPDSVWASFAARKNNESALHWRDKSFPYYDDLSKLYDGRYAEGRTRQGMDHYANKTKKASAPGGQATTVAETYQSPSPTLNGVDELGLQFSFDEEIEGNLGLSQYPSA</sequence>
<dbReference type="InParanoid" id="A0A804LCM1"/>
<evidence type="ECO:0000313" key="4">
    <source>
        <dbReference type="Proteomes" id="UP000007305"/>
    </source>
</evidence>
<accession>A0A804LCM1</accession>
<evidence type="ECO:0000313" key="3">
    <source>
        <dbReference type="EnsemblPlants" id="Zm00001eb001660_P001"/>
    </source>
</evidence>
<keyword evidence="4" id="KW-1185">Reference proteome</keyword>
<dbReference type="Pfam" id="PF12776">
    <property type="entry name" value="Myb_DNA-bind_3"/>
    <property type="match status" value="1"/>
</dbReference>
<reference evidence="3" key="3">
    <citation type="submission" date="2021-05" db="UniProtKB">
        <authorList>
            <consortium name="EnsemblPlants"/>
        </authorList>
    </citation>
    <scope>IDENTIFICATION</scope>
    <source>
        <strain evidence="3">cv. B73</strain>
    </source>
</reference>
<proteinExistence type="predicted"/>
<feature type="compositionally biased region" description="Low complexity" evidence="1">
    <location>
        <begin position="56"/>
        <end position="72"/>
    </location>
</feature>
<dbReference type="PANTHER" id="PTHR47072:SF1">
    <property type="entry name" value="OS09G0122200 PROTEIN"/>
    <property type="match status" value="1"/>
</dbReference>
<reference evidence="4" key="1">
    <citation type="submission" date="2015-12" db="EMBL/GenBank/DDBJ databases">
        <title>Update maize B73 reference genome by single molecule sequencing technologies.</title>
        <authorList>
            <consortium name="Maize Genome Sequencing Project"/>
            <person name="Ware D."/>
        </authorList>
    </citation>
    <scope>NUCLEOTIDE SEQUENCE [LARGE SCALE GENOMIC DNA]</scope>
    <source>
        <strain evidence="4">cv. B73</strain>
    </source>
</reference>
<dbReference type="AlphaFoldDB" id="A0A804LCM1"/>
<dbReference type="PANTHER" id="PTHR47072">
    <property type="match status" value="1"/>
</dbReference>
<evidence type="ECO:0000259" key="2">
    <source>
        <dbReference type="Pfam" id="PF12776"/>
    </source>
</evidence>
<feature type="domain" description="Myb/SANT-like" evidence="2">
    <location>
        <begin position="131"/>
        <end position="224"/>
    </location>
</feature>
<dbReference type="EnsemblPlants" id="Zm00001eb001660_T001">
    <property type="protein sequence ID" value="Zm00001eb001660_P001"/>
    <property type="gene ID" value="Zm00001eb001660"/>
</dbReference>
<reference evidence="3" key="2">
    <citation type="submission" date="2019-07" db="EMBL/GenBank/DDBJ databases">
        <authorList>
            <person name="Seetharam A."/>
            <person name="Woodhouse M."/>
            <person name="Cannon E."/>
        </authorList>
    </citation>
    <scope>NUCLEOTIDE SEQUENCE [LARGE SCALE GENOMIC DNA]</scope>
    <source>
        <strain evidence="3">cv. B73</strain>
    </source>
</reference>
<protein>
    <recommendedName>
        <fullName evidence="2">Myb/SANT-like domain-containing protein</fullName>
    </recommendedName>
</protein>
<feature type="region of interest" description="Disordered" evidence="1">
    <location>
        <begin position="41"/>
        <end position="72"/>
    </location>
</feature>
<evidence type="ECO:0000256" key="1">
    <source>
        <dbReference type="SAM" id="MobiDB-lite"/>
    </source>
</evidence>
<dbReference type="Gramene" id="Zm00001eb001660_T001">
    <property type="protein sequence ID" value="Zm00001eb001660_P001"/>
    <property type="gene ID" value="Zm00001eb001660"/>
</dbReference>